<dbReference type="InterPro" id="IPR029063">
    <property type="entry name" value="SAM-dependent_MTases_sf"/>
</dbReference>
<name>A0A0F9MHB6_9ZZZZ</name>
<organism evidence="1">
    <name type="scientific">marine sediment metagenome</name>
    <dbReference type="NCBI Taxonomy" id="412755"/>
    <lineage>
        <taxon>unclassified sequences</taxon>
        <taxon>metagenomes</taxon>
        <taxon>ecological metagenomes</taxon>
    </lineage>
</organism>
<sequence>MDGKKMTEQNLIEHIKKSIDVGKNKSSKLTKEALSVSGMVCPKIRHFLNAICSMDGCRYLEVGSWQGASLVAALYDNFHARGVAIENFSRFNPEDKNELILRKNVSTLLSAIDMELIAEDCWSIDLARFKTPFNVYFYDGRHLRETQERAFIYFNSVLTNPFIAIIDDWNVKAVKEGTKDAFDTLGYEIVFDDILSPKTIKCKNSIYVAVIKKNG</sequence>
<evidence type="ECO:0000313" key="1">
    <source>
        <dbReference type="EMBL" id="KKM68502.1"/>
    </source>
</evidence>
<dbReference type="AlphaFoldDB" id="A0A0F9MHB6"/>
<evidence type="ECO:0008006" key="2">
    <source>
        <dbReference type="Google" id="ProtNLM"/>
    </source>
</evidence>
<dbReference type="EMBL" id="LAZR01010156">
    <property type="protein sequence ID" value="KKM68502.1"/>
    <property type="molecule type" value="Genomic_DNA"/>
</dbReference>
<proteinExistence type="predicted"/>
<gene>
    <name evidence="1" type="ORF">LCGC14_1460240</name>
</gene>
<protein>
    <recommendedName>
        <fullName evidence="2">Methyltransferase domain-containing protein</fullName>
    </recommendedName>
</protein>
<dbReference type="Gene3D" id="3.40.50.150">
    <property type="entry name" value="Vaccinia Virus protein VP39"/>
    <property type="match status" value="1"/>
</dbReference>
<accession>A0A0F9MHB6</accession>
<reference evidence="1" key="1">
    <citation type="journal article" date="2015" name="Nature">
        <title>Complex archaea that bridge the gap between prokaryotes and eukaryotes.</title>
        <authorList>
            <person name="Spang A."/>
            <person name="Saw J.H."/>
            <person name="Jorgensen S.L."/>
            <person name="Zaremba-Niedzwiedzka K."/>
            <person name="Martijn J."/>
            <person name="Lind A.E."/>
            <person name="van Eijk R."/>
            <person name="Schleper C."/>
            <person name="Guy L."/>
            <person name="Ettema T.J."/>
        </authorList>
    </citation>
    <scope>NUCLEOTIDE SEQUENCE</scope>
</reference>
<comment type="caution">
    <text evidence="1">The sequence shown here is derived from an EMBL/GenBank/DDBJ whole genome shotgun (WGS) entry which is preliminary data.</text>
</comment>